<feature type="compositionally biased region" description="Polar residues" evidence="8">
    <location>
        <begin position="358"/>
        <end position="368"/>
    </location>
</feature>
<dbReference type="Pfam" id="PF12895">
    <property type="entry name" value="ANAPC3"/>
    <property type="match status" value="1"/>
</dbReference>
<feature type="compositionally biased region" description="Polar residues" evidence="8">
    <location>
        <begin position="768"/>
        <end position="791"/>
    </location>
</feature>
<dbReference type="EMBL" id="JABFTP020000062">
    <property type="protein sequence ID" value="KAL3272915.1"/>
    <property type="molecule type" value="Genomic_DNA"/>
</dbReference>
<gene>
    <name evidence="9" type="ORF">HHI36_014374</name>
</gene>
<dbReference type="InterPro" id="IPR019734">
    <property type="entry name" value="TPR_rpt"/>
</dbReference>
<evidence type="ECO:0000256" key="8">
    <source>
        <dbReference type="SAM" id="MobiDB-lite"/>
    </source>
</evidence>
<feature type="repeat" description="TPR" evidence="7">
    <location>
        <begin position="577"/>
        <end position="610"/>
    </location>
</feature>
<dbReference type="Gene3D" id="1.25.40.10">
    <property type="entry name" value="Tetratricopeptide repeat domain"/>
    <property type="match status" value="4"/>
</dbReference>
<dbReference type="PROSITE" id="PS50293">
    <property type="entry name" value="TPR_REGION"/>
    <property type="match status" value="1"/>
</dbReference>
<dbReference type="PROSITE" id="PS50005">
    <property type="entry name" value="TPR"/>
    <property type="match status" value="6"/>
</dbReference>
<comment type="similarity">
    <text evidence="5">Belongs to the APC3/CDC27 family.</text>
</comment>
<comment type="caution">
    <text evidence="9">The sequence shown here is derived from an EMBL/GenBank/DDBJ whole genome shotgun (WGS) entry which is preliminary data.</text>
</comment>
<organism evidence="9 10">
    <name type="scientific">Cryptolaemus montrouzieri</name>
    <dbReference type="NCBI Taxonomy" id="559131"/>
    <lineage>
        <taxon>Eukaryota</taxon>
        <taxon>Metazoa</taxon>
        <taxon>Ecdysozoa</taxon>
        <taxon>Arthropoda</taxon>
        <taxon>Hexapoda</taxon>
        <taxon>Insecta</taxon>
        <taxon>Pterygota</taxon>
        <taxon>Neoptera</taxon>
        <taxon>Endopterygota</taxon>
        <taxon>Coleoptera</taxon>
        <taxon>Polyphaga</taxon>
        <taxon>Cucujiformia</taxon>
        <taxon>Coccinelloidea</taxon>
        <taxon>Coccinellidae</taxon>
        <taxon>Scymninae</taxon>
        <taxon>Scymnini</taxon>
        <taxon>Cryptolaemus</taxon>
    </lineage>
</organism>
<dbReference type="AlphaFoldDB" id="A0ABD2N3C9"/>
<evidence type="ECO:0000256" key="6">
    <source>
        <dbReference type="ARBA" id="ARBA00039307"/>
    </source>
</evidence>
<evidence type="ECO:0000256" key="5">
    <source>
        <dbReference type="ARBA" id="ARBA00038210"/>
    </source>
</evidence>
<feature type="repeat" description="TPR" evidence="7">
    <location>
        <begin position="475"/>
        <end position="508"/>
    </location>
</feature>
<dbReference type="GO" id="GO:0005634">
    <property type="term" value="C:nucleus"/>
    <property type="evidence" value="ECO:0007669"/>
    <property type="project" value="UniProtKB-SubCell"/>
</dbReference>
<dbReference type="PANTHER" id="PTHR12558:SF13">
    <property type="entry name" value="CELL DIVISION CYCLE PROTEIN 27 HOMOLOG"/>
    <property type="match status" value="1"/>
</dbReference>
<feature type="repeat" description="TPR" evidence="7">
    <location>
        <begin position="112"/>
        <end position="145"/>
    </location>
</feature>
<keyword evidence="2" id="KW-0677">Repeat</keyword>
<evidence type="ECO:0000256" key="7">
    <source>
        <dbReference type="PROSITE-ProRule" id="PRU00339"/>
    </source>
</evidence>
<accession>A0ABD2N3C9</accession>
<evidence type="ECO:0000256" key="3">
    <source>
        <dbReference type="ARBA" id="ARBA00022803"/>
    </source>
</evidence>
<evidence type="ECO:0000256" key="2">
    <source>
        <dbReference type="ARBA" id="ARBA00022737"/>
    </source>
</evidence>
<feature type="repeat" description="TPR" evidence="7">
    <location>
        <begin position="543"/>
        <end position="576"/>
    </location>
</feature>
<keyword evidence="3 7" id="KW-0802">TPR repeat</keyword>
<evidence type="ECO:0000256" key="4">
    <source>
        <dbReference type="ARBA" id="ARBA00023242"/>
    </source>
</evidence>
<dbReference type="FunFam" id="1.25.40.10:FF:000018">
    <property type="entry name" value="Cell division cycle protein 27 homolog B"/>
    <property type="match status" value="1"/>
</dbReference>
<feature type="repeat" description="TPR" evidence="7">
    <location>
        <begin position="611"/>
        <end position="644"/>
    </location>
</feature>
<dbReference type="Proteomes" id="UP001516400">
    <property type="component" value="Unassembled WGS sequence"/>
</dbReference>
<dbReference type="SUPFAM" id="SSF48452">
    <property type="entry name" value="TPR-like"/>
    <property type="match status" value="2"/>
</dbReference>
<feature type="repeat" description="TPR" evidence="7">
    <location>
        <begin position="713"/>
        <end position="746"/>
    </location>
</feature>
<sequence length="802" mass="91244">MIIQEPVQASIWHCLNNYDYKDAVFLAERLYAEVDNNETLFLLATCYYRSGQKSQAYFTLKSKSNISSQCRYLLGICAYELGKYADAEAAIIENTKGNNLEDFVSEYGDQASFVLLLLGKIATKTEKKTKAIESWKNALKLNPFLWSSFEELCKIGDKPNAQTAFQLGNLENLSMCHGHNLNNIESAIISNNVTDIQEGTPKEFLGYIIKTPQQLLARLNSNNTTSTTFCTPEESPLANPLGLSGFAPIPPTKHKPFRFKMESLSPISPSFGFLVDSSLETNNTPRISSQQTLVESNNCNQSFPKRLKAQDNLITRKESILQNSKHQCITVSMTKTPTLQTYQNVRRSSRLFTSYSVKENNTSPNRNKFASPKSPMKKTKQRVPKYNLNKNNFLENNKNRIEKEKSETITSTEVKSESINENYVQKVMLIQKHSAEGLMMLLRLLGQAYLEVSTFQCSQAIETLSALSKNQFNTSWVQCQLGVAHYELAEYEKSIKYFNEVHTKQPHQLDYMDIYSTSLWHLQKEVQLSALAQDLIRLDEYSPITWCVSGNCMSLHKEHDSAIKFLQRAVQVDPNFTYAYTLLGHEYIMTEELDKAMSCFRNAIRLDPRHYNAWFGIGTIYSKQERYHLAEMNFSRALRINPRSSIILCHIGIVEHALKDSEKALNTLDIAVHNNPKSPFCKFHRGSIYFALGRHAEALKELEELKQIVPKESLVYYLIGKVHKKLGNVDLALMYFSWATDLDPKGASNQIKAAFDPPARNRTGADDSLNSPNIYQAESPLGQQAERNNYVNLPDDSDDSNW</sequence>
<comment type="subcellular location">
    <subcellularLocation>
        <location evidence="1">Nucleus</location>
    </subcellularLocation>
</comment>
<keyword evidence="10" id="KW-1185">Reference proteome</keyword>
<dbReference type="InterPro" id="IPR011990">
    <property type="entry name" value="TPR-like_helical_dom_sf"/>
</dbReference>
<feature type="region of interest" description="Disordered" evidence="8">
    <location>
        <begin position="358"/>
        <end position="381"/>
    </location>
</feature>
<reference evidence="9 10" key="1">
    <citation type="journal article" date="2021" name="BMC Biol.">
        <title>Horizontally acquired antibacterial genes associated with adaptive radiation of ladybird beetles.</title>
        <authorList>
            <person name="Li H.S."/>
            <person name="Tang X.F."/>
            <person name="Huang Y.H."/>
            <person name="Xu Z.Y."/>
            <person name="Chen M.L."/>
            <person name="Du X.Y."/>
            <person name="Qiu B.Y."/>
            <person name="Chen P.T."/>
            <person name="Zhang W."/>
            <person name="Slipinski A."/>
            <person name="Escalona H.E."/>
            <person name="Waterhouse R.M."/>
            <person name="Zwick A."/>
            <person name="Pang H."/>
        </authorList>
    </citation>
    <scope>NUCLEOTIDE SEQUENCE [LARGE SCALE GENOMIC DNA]</scope>
    <source>
        <strain evidence="9">SYSU2018</strain>
    </source>
</reference>
<protein>
    <recommendedName>
        <fullName evidence="6">Cell division cycle protein 27 homolog</fullName>
    </recommendedName>
</protein>
<name>A0ABD2N3C9_9CUCU</name>
<evidence type="ECO:0000256" key="1">
    <source>
        <dbReference type="ARBA" id="ARBA00004123"/>
    </source>
</evidence>
<dbReference type="Pfam" id="PF13181">
    <property type="entry name" value="TPR_8"/>
    <property type="match status" value="3"/>
</dbReference>
<evidence type="ECO:0000313" key="9">
    <source>
        <dbReference type="EMBL" id="KAL3272915.1"/>
    </source>
</evidence>
<proteinExistence type="inferred from homology"/>
<dbReference type="SMART" id="SM00028">
    <property type="entry name" value="TPR"/>
    <property type="match status" value="9"/>
</dbReference>
<keyword evidence="4" id="KW-0539">Nucleus</keyword>
<feature type="region of interest" description="Disordered" evidence="8">
    <location>
        <begin position="757"/>
        <end position="802"/>
    </location>
</feature>
<evidence type="ECO:0000313" key="10">
    <source>
        <dbReference type="Proteomes" id="UP001516400"/>
    </source>
</evidence>
<dbReference type="Pfam" id="PF13432">
    <property type="entry name" value="TPR_16"/>
    <property type="match status" value="1"/>
</dbReference>
<dbReference type="PANTHER" id="PTHR12558">
    <property type="entry name" value="CELL DIVISION CYCLE 16,23,27"/>
    <property type="match status" value="1"/>
</dbReference>